<dbReference type="HOGENOM" id="CLU_026244_4_0_5"/>
<dbReference type="PANTHER" id="PTHR43756">
    <property type="entry name" value="CHOLINE MONOOXYGENASE, CHLOROPLASTIC"/>
    <property type="match status" value="1"/>
</dbReference>
<organism evidence="8 9">
    <name type="scientific">Celeribacter indicus</name>
    <dbReference type="NCBI Taxonomy" id="1208324"/>
    <lineage>
        <taxon>Bacteria</taxon>
        <taxon>Pseudomonadati</taxon>
        <taxon>Pseudomonadota</taxon>
        <taxon>Alphaproteobacteria</taxon>
        <taxon>Rhodobacterales</taxon>
        <taxon>Roseobacteraceae</taxon>
        <taxon>Celeribacter</taxon>
    </lineage>
</organism>
<evidence type="ECO:0000256" key="3">
    <source>
        <dbReference type="ARBA" id="ARBA00022723"/>
    </source>
</evidence>
<dbReference type="InterPro" id="IPR001663">
    <property type="entry name" value="Rng_hydr_dOase-A"/>
</dbReference>
<keyword evidence="9" id="KW-1185">Reference proteome</keyword>
<evidence type="ECO:0000256" key="6">
    <source>
        <dbReference type="ARBA" id="ARBA00023014"/>
    </source>
</evidence>
<evidence type="ECO:0000256" key="1">
    <source>
        <dbReference type="ARBA" id="ARBA00008751"/>
    </source>
</evidence>
<feature type="domain" description="Rieske" evidence="7">
    <location>
        <begin position="58"/>
        <end position="165"/>
    </location>
</feature>
<dbReference type="GO" id="GO:0005506">
    <property type="term" value="F:iron ion binding"/>
    <property type="evidence" value="ECO:0007669"/>
    <property type="project" value="InterPro"/>
</dbReference>
<dbReference type="Proteomes" id="UP000031521">
    <property type="component" value="Chromosome"/>
</dbReference>
<comment type="similarity">
    <text evidence="1">Belongs to the bacterial ring-hydroxylating dioxygenase alpha subunit family.</text>
</comment>
<dbReference type="InterPro" id="IPR015879">
    <property type="entry name" value="Ring_hydroxy_dOase_asu_C_dom"/>
</dbReference>
<evidence type="ECO:0000256" key="2">
    <source>
        <dbReference type="ARBA" id="ARBA00022714"/>
    </source>
</evidence>
<evidence type="ECO:0000256" key="4">
    <source>
        <dbReference type="ARBA" id="ARBA00023002"/>
    </source>
</evidence>
<dbReference type="STRING" id="1208324.P73_2151"/>
<dbReference type="PRINTS" id="PR00090">
    <property type="entry name" value="RNGDIOXGNASE"/>
</dbReference>
<dbReference type="PROSITE" id="PS51296">
    <property type="entry name" value="RIESKE"/>
    <property type="match status" value="1"/>
</dbReference>
<keyword evidence="5" id="KW-0408">Iron</keyword>
<evidence type="ECO:0000313" key="8">
    <source>
        <dbReference type="EMBL" id="AJE46866.1"/>
    </source>
</evidence>
<proteinExistence type="inferred from homology"/>
<dbReference type="InterPro" id="IPR036922">
    <property type="entry name" value="Rieske_2Fe-2S_sf"/>
</dbReference>
<sequence>MTARTSDPTRPDAVIARGPDLTDRLAYLVQDDLLHRTVYTDPELFDLEMQRVFGGSWVFLAHESEIPEAGDYVRRQMGKRQILIVRTEHGEVKGLLNRCTHRGTTLVPSEAGCAKRFVCPYHGWAFDLDGRIANLPVSDSYDRLHERPFDLGQVAIGIRAGFIFGTLAADPMPVDDWLGAAGPWLDLHVARYPGGRLKVQRRRIVQEFAANWKMSWDNAADGIHATFAHASYNTLGKSADTKTVLARNPAVTPMVSRTLGHGHCVVDQRPGIPDGPWSTMRPLPTRAEIEASLRERGETRREMFDLMTGDMINLSIFPNLIFVGNQIMVPEPVAPDRTRVAFYLTMAPEAPEEVDLMRLRVDEDFLSFGTPDDFEMFERVQEGLRVDEEEWIDISRGTGAGDVTGEDGLVTGTVASEAPMRAYLAEWKRLMSKPVPTTVRRARIEESRFMQTIRQRQMKREQNS</sequence>
<dbReference type="SUPFAM" id="SSF50022">
    <property type="entry name" value="ISP domain"/>
    <property type="match status" value="1"/>
</dbReference>
<gene>
    <name evidence="8" type="ORF">P73_2151</name>
</gene>
<keyword evidence="4" id="KW-0560">Oxidoreductase</keyword>
<name>A0A0B5E1G8_9RHOB</name>
<dbReference type="AlphaFoldDB" id="A0A0B5E1G8"/>
<dbReference type="PANTHER" id="PTHR43756:SF1">
    <property type="entry name" value="3-PHENYLPROPIONATE_CINNAMIC ACID DIOXYGENASE SUBUNIT ALPHA"/>
    <property type="match status" value="1"/>
</dbReference>
<dbReference type="CDD" id="cd03469">
    <property type="entry name" value="Rieske_RO_Alpha_N"/>
    <property type="match status" value="1"/>
</dbReference>
<keyword evidence="6" id="KW-0411">Iron-sulfur</keyword>
<accession>A0A0B5E1G8</accession>
<evidence type="ECO:0000313" key="9">
    <source>
        <dbReference type="Proteomes" id="UP000031521"/>
    </source>
</evidence>
<dbReference type="KEGG" id="cid:P73_2151"/>
<dbReference type="Gene3D" id="3.90.380.10">
    <property type="entry name" value="Naphthalene 1,2-dioxygenase Alpha Subunit, Chain A, domain 1"/>
    <property type="match status" value="1"/>
</dbReference>
<evidence type="ECO:0000256" key="5">
    <source>
        <dbReference type="ARBA" id="ARBA00023004"/>
    </source>
</evidence>
<protein>
    <submittedName>
        <fullName evidence="8">Rieske (2Fe-2S) domain-containing protein</fullName>
    </submittedName>
</protein>
<reference evidence="8 9" key="1">
    <citation type="journal article" date="2014" name="Int. J. Syst. Evol. Microbiol.">
        <title>Celeribacter indicus sp. nov., a polycyclic aromatic hydrocarbon-degrading bacterium from deep-sea sediment and reclassification of Huaishuia halophila as Celeribacter halophilus comb. nov.</title>
        <authorList>
            <person name="Lai Q."/>
            <person name="Cao J."/>
            <person name="Yuan J."/>
            <person name="Li F."/>
            <person name="Shao Z."/>
        </authorList>
    </citation>
    <scope>NUCLEOTIDE SEQUENCE [LARGE SCALE GENOMIC DNA]</scope>
    <source>
        <strain evidence="8">P73</strain>
    </source>
</reference>
<dbReference type="Pfam" id="PF00848">
    <property type="entry name" value="Ring_hydroxyl_A"/>
    <property type="match status" value="1"/>
</dbReference>
<dbReference type="GO" id="GO:0016491">
    <property type="term" value="F:oxidoreductase activity"/>
    <property type="evidence" value="ECO:0007669"/>
    <property type="project" value="UniProtKB-KW"/>
</dbReference>
<dbReference type="EMBL" id="CP004393">
    <property type="protein sequence ID" value="AJE46866.1"/>
    <property type="molecule type" value="Genomic_DNA"/>
</dbReference>
<dbReference type="Pfam" id="PF00355">
    <property type="entry name" value="Rieske"/>
    <property type="match status" value="1"/>
</dbReference>
<evidence type="ECO:0000259" key="7">
    <source>
        <dbReference type="PROSITE" id="PS51296"/>
    </source>
</evidence>
<dbReference type="InterPro" id="IPR017941">
    <property type="entry name" value="Rieske_2Fe-2S"/>
</dbReference>
<dbReference type="Gene3D" id="2.102.10.10">
    <property type="entry name" value="Rieske [2Fe-2S] iron-sulphur domain"/>
    <property type="match status" value="1"/>
</dbReference>
<dbReference type="RefSeq" id="WP_052453186.1">
    <property type="nucleotide sequence ID" value="NZ_CP004393.1"/>
</dbReference>
<dbReference type="SUPFAM" id="SSF55961">
    <property type="entry name" value="Bet v1-like"/>
    <property type="match status" value="1"/>
</dbReference>
<dbReference type="GO" id="GO:0051537">
    <property type="term" value="F:2 iron, 2 sulfur cluster binding"/>
    <property type="evidence" value="ECO:0007669"/>
    <property type="project" value="UniProtKB-KW"/>
</dbReference>
<dbReference type="OrthoDB" id="7456916at2"/>
<keyword evidence="2" id="KW-0001">2Fe-2S</keyword>
<keyword evidence="3" id="KW-0479">Metal-binding</keyword>